<evidence type="ECO:0000313" key="3">
    <source>
        <dbReference type="Proteomes" id="UP000564644"/>
    </source>
</evidence>
<evidence type="ECO:0000256" key="1">
    <source>
        <dbReference type="SAM" id="MobiDB-lite"/>
    </source>
</evidence>
<comment type="caution">
    <text evidence="2">The sequence shown here is derived from an EMBL/GenBank/DDBJ whole genome shotgun (WGS) entry which is preliminary data.</text>
</comment>
<dbReference type="RefSeq" id="WP_185128936.1">
    <property type="nucleotide sequence ID" value="NZ_JACJVO010000010.1"/>
</dbReference>
<proteinExistence type="predicted"/>
<reference evidence="2 3" key="1">
    <citation type="submission" date="2020-08" db="EMBL/GenBank/DDBJ databases">
        <title>Cohnella phylogeny.</title>
        <authorList>
            <person name="Dunlap C."/>
        </authorList>
    </citation>
    <scope>NUCLEOTIDE SEQUENCE [LARGE SCALE GENOMIC DNA]</scope>
    <source>
        <strain evidence="2 3">CBP 2801</strain>
    </source>
</reference>
<dbReference type="AlphaFoldDB" id="A0A7X0SJU2"/>
<protein>
    <submittedName>
        <fullName evidence="2">Uncharacterized protein</fullName>
    </submittedName>
</protein>
<feature type="region of interest" description="Disordered" evidence="1">
    <location>
        <begin position="24"/>
        <end position="62"/>
    </location>
</feature>
<evidence type="ECO:0000313" key="2">
    <source>
        <dbReference type="EMBL" id="MBB6731266.1"/>
    </source>
</evidence>
<dbReference type="EMBL" id="JACJVO010000010">
    <property type="protein sequence ID" value="MBB6731266.1"/>
    <property type="molecule type" value="Genomic_DNA"/>
</dbReference>
<name>A0A7X0SJU2_9BACL</name>
<accession>A0A7X0SJU2</accession>
<gene>
    <name evidence="2" type="ORF">H7C18_10140</name>
</gene>
<keyword evidence="3" id="KW-1185">Reference proteome</keyword>
<dbReference type="Proteomes" id="UP000564644">
    <property type="component" value="Unassembled WGS sequence"/>
</dbReference>
<organism evidence="2 3">
    <name type="scientific">Cohnella zeiphila</name>
    <dbReference type="NCBI Taxonomy" id="2761120"/>
    <lineage>
        <taxon>Bacteria</taxon>
        <taxon>Bacillati</taxon>
        <taxon>Bacillota</taxon>
        <taxon>Bacilli</taxon>
        <taxon>Bacillales</taxon>
        <taxon>Paenibacillaceae</taxon>
        <taxon>Cohnella</taxon>
    </lineage>
</organism>
<sequence length="120" mass="12813">MSPEAGVPPFGTGNLAPKTAGCAGNGQGCRDSAGGTAARLSSLRNAGPGCPDGSPRTGKPAKVQAFEPARAIFTIMPAKMQEFHSGCRVKRLQSAKKLHFCSSRYSMDGWRRKKLHFCRF</sequence>